<organism evidence="1 2">
    <name type="scientific">Clostridium tarantellae</name>
    <dbReference type="NCBI Taxonomy" id="39493"/>
    <lineage>
        <taxon>Bacteria</taxon>
        <taxon>Bacillati</taxon>
        <taxon>Bacillota</taxon>
        <taxon>Clostridia</taxon>
        <taxon>Eubacteriales</taxon>
        <taxon>Clostridiaceae</taxon>
        <taxon>Clostridium</taxon>
    </lineage>
</organism>
<accession>A0A6I1MMB4</accession>
<dbReference type="Proteomes" id="UP000430345">
    <property type="component" value="Unassembled WGS sequence"/>
</dbReference>
<keyword evidence="2" id="KW-1185">Reference proteome</keyword>
<proteinExistence type="predicted"/>
<reference evidence="1 2" key="1">
    <citation type="submission" date="2019-10" db="EMBL/GenBank/DDBJ databases">
        <title>The Genome Sequence of Clostridium tarantellae Isolated from Fish Brain.</title>
        <authorList>
            <person name="Bano L."/>
            <person name="Kiel M."/>
            <person name="Sales G."/>
            <person name="Doxey A.C."/>
            <person name="Mansfield M.J."/>
            <person name="Schiavone M."/>
            <person name="Rossetto O."/>
            <person name="Pirazzini M."/>
            <person name="Dobrindt U."/>
            <person name="Montecucco C."/>
        </authorList>
    </citation>
    <scope>NUCLEOTIDE SEQUENCE [LARGE SCALE GENOMIC DNA]</scope>
    <source>
        <strain evidence="1 2">DSM 3997</strain>
    </source>
</reference>
<comment type="caution">
    <text evidence="1">The sequence shown here is derived from an EMBL/GenBank/DDBJ whole genome shotgun (WGS) entry which is preliminary data.</text>
</comment>
<evidence type="ECO:0000313" key="1">
    <source>
        <dbReference type="EMBL" id="MPQ44120.1"/>
    </source>
</evidence>
<gene>
    <name evidence="1" type="ORF">GBZ86_10140</name>
</gene>
<dbReference type="EMBL" id="WHJC01000153">
    <property type="protein sequence ID" value="MPQ44120.1"/>
    <property type="molecule type" value="Genomic_DNA"/>
</dbReference>
<dbReference type="RefSeq" id="WP_152890319.1">
    <property type="nucleotide sequence ID" value="NZ_WHJC01000153.1"/>
</dbReference>
<protein>
    <submittedName>
        <fullName evidence="1">Uncharacterized protein</fullName>
    </submittedName>
</protein>
<name>A0A6I1MMB4_9CLOT</name>
<sequence>MPNTFDNLDLLIYLDENLMTGLNSMVLNGVIQSRTVRRSNDKGLYTRAHLDNRQSIFDEEKKDKQLSSELKVKKQHHINSLNKSNEIGSSLENRFGERFEEELKTIVTSFNMHSELKNFLLNTGTLTPLKEEDIINCNVTYGDYVEVCGMLTEICIAPYIDTLISLLNCHTVEKLNKLINNENLGLLNYGSICKMLETLKDLVCAGGTQDFVIMCGKTPIIIPSTLSYFINNTNYNSSNPAIHYNPNFYIFDKTPCKCKVFGKVLSHCNKNENLSLFRKSTQAKFYENFMTSIIPYLDVLSKNNIPIPTPYPMSFSGPSLLLLPISICI</sequence>
<evidence type="ECO:0000313" key="2">
    <source>
        <dbReference type="Proteomes" id="UP000430345"/>
    </source>
</evidence>
<dbReference type="OrthoDB" id="1904240at2"/>
<dbReference type="AlphaFoldDB" id="A0A6I1MMB4"/>